<proteinExistence type="predicted"/>
<evidence type="ECO:0000313" key="1">
    <source>
        <dbReference type="EMBL" id="QHS92751.1"/>
    </source>
</evidence>
<protein>
    <submittedName>
        <fullName evidence="1">Uncharacterized protein</fullName>
    </submittedName>
</protein>
<organism evidence="1">
    <name type="scientific">viral metagenome</name>
    <dbReference type="NCBI Taxonomy" id="1070528"/>
    <lineage>
        <taxon>unclassified sequences</taxon>
        <taxon>metagenomes</taxon>
        <taxon>organismal metagenomes</taxon>
    </lineage>
</organism>
<dbReference type="EMBL" id="MN739192">
    <property type="protein sequence ID" value="QHS92751.1"/>
    <property type="molecule type" value="Genomic_DNA"/>
</dbReference>
<accession>A0A6C0BLY6</accession>
<sequence>MVSMQLISSFISALKINSEDSNLASILSSLFCEYSIVTFSFPGDTKTFTSIRVSRTQDVLNSLHKLIQCNCSIIPRDGFIYIIPMDRTEETVVRELAYDLFKKYCSLISRPDSYHRMITSTTLGNHVVAVLGINMLK</sequence>
<name>A0A6C0BLY6_9ZZZZ</name>
<dbReference type="AlphaFoldDB" id="A0A6C0BLY6"/>
<reference evidence="1" key="1">
    <citation type="journal article" date="2020" name="Nature">
        <title>Giant virus diversity and host interactions through global metagenomics.</title>
        <authorList>
            <person name="Schulz F."/>
            <person name="Roux S."/>
            <person name="Paez-Espino D."/>
            <person name="Jungbluth S."/>
            <person name="Walsh D.A."/>
            <person name="Denef V.J."/>
            <person name="McMahon K.D."/>
            <person name="Konstantinidis K.T."/>
            <person name="Eloe-Fadrosh E.A."/>
            <person name="Kyrpides N.C."/>
            <person name="Woyke T."/>
        </authorList>
    </citation>
    <scope>NUCLEOTIDE SEQUENCE</scope>
    <source>
        <strain evidence="1">GVMAG-M-3300017651-5</strain>
    </source>
</reference>